<organism evidence="6">
    <name type="scientific">Metamycoplasma salivarium</name>
    <name type="common">Mycoplasma salivarium</name>
    <dbReference type="NCBI Taxonomy" id="2124"/>
    <lineage>
        <taxon>Bacteria</taxon>
        <taxon>Bacillati</taxon>
        <taxon>Mycoplasmatota</taxon>
        <taxon>Mycoplasmoidales</taxon>
        <taxon>Metamycoplasmataceae</taxon>
        <taxon>Metamycoplasma</taxon>
    </lineage>
</organism>
<keyword evidence="3 5" id="KW-0699">rRNA-binding</keyword>
<evidence type="ECO:0000256" key="5">
    <source>
        <dbReference type="RuleBase" id="RU004524"/>
    </source>
</evidence>
<keyword evidence="2 3" id="KW-0687">Ribonucleoprotein</keyword>
<keyword evidence="3 5" id="KW-0694">RNA-binding</keyword>
<dbReference type="PANTHER" id="PTHR23321:SF26">
    <property type="entry name" value="SMALL RIBOSOMAL SUBUNIT PROTEIN US15M"/>
    <property type="match status" value="1"/>
</dbReference>
<proteinExistence type="inferred from homology"/>
<dbReference type="Gene3D" id="6.10.250.3130">
    <property type="match status" value="1"/>
</dbReference>
<dbReference type="SMART" id="SM01387">
    <property type="entry name" value="Ribosomal_S15"/>
    <property type="match status" value="1"/>
</dbReference>
<reference evidence="6" key="1">
    <citation type="submission" date="2019-01" db="EMBL/GenBank/DDBJ databases">
        <authorList>
            <consortium name="Pathogen Informatics"/>
        </authorList>
    </citation>
    <scope>NUCLEOTIDE SEQUENCE [LARGE SCALE GENOMIC DNA]</scope>
    <source>
        <strain evidence="6">NCTC10113</strain>
    </source>
</reference>
<evidence type="ECO:0000256" key="1">
    <source>
        <dbReference type="ARBA" id="ARBA00022980"/>
    </source>
</evidence>
<evidence type="ECO:0000313" key="6">
    <source>
        <dbReference type="EMBL" id="VEU56186.1"/>
    </source>
</evidence>
<evidence type="ECO:0000256" key="3">
    <source>
        <dbReference type="HAMAP-Rule" id="MF_01343"/>
    </source>
</evidence>
<dbReference type="InterPro" id="IPR000589">
    <property type="entry name" value="Ribosomal_uS15"/>
</dbReference>
<dbReference type="GO" id="GO:0022627">
    <property type="term" value="C:cytosolic small ribosomal subunit"/>
    <property type="evidence" value="ECO:0007669"/>
    <property type="project" value="TreeGrafter"/>
</dbReference>
<name>A0A448ZYE5_METSV</name>
<dbReference type="EMBL" id="LR214939">
    <property type="protein sequence ID" value="VEU56186.1"/>
    <property type="molecule type" value="Genomic_DNA"/>
</dbReference>
<comment type="function">
    <text evidence="3 5">One of the primary rRNA binding proteins, it binds directly to 16S rRNA where it helps nucleate assembly of the platform of the 30S subunit by binding and bridging several RNA helices of the 16S rRNA.</text>
</comment>
<dbReference type="SUPFAM" id="SSF47060">
    <property type="entry name" value="S15/NS1 RNA-binding domain"/>
    <property type="match status" value="1"/>
</dbReference>
<evidence type="ECO:0000256" key="2">
    <source>
        <dbReference type="ARBA" id="ARBA00023274"/>
    </source>
</evidence>
<dbReference type="HAMAP" id="MF_01343_B">
    <property type="entry name" value="Ribosomal_uS15_B"/>
    <property type="match status" value="1"/>
</dbReference>
<keyword evidence="6" id="KW-0614">Plasmid</keyword>
<dbReference type="GO" id="GO:0006412">
    <property type="term" value="P:translation"/>
    <property type="evidence" value="ECO:0007669"/>
    <property type="project" value="UniProtKB-UniRule"/>
</dbReference>
<geneLocation type="plasmid" evidence="6">
    <name>2</name>
</geneLocation>
<dbReference type="InterPro" id="IPR009068">
    <property type="entry name" value="uS15_NS1_RNA-bd_sf"/>
</dbReference>
<comment type="subunit">
    <text evidence="3">Part of the 30S ribosomal subunit. Forms a bridge to the 50S subunit in the 70S ribosome, contacting the 23S rRNA.</text>
</comment>
<dbReference type="Pfam" id="PF00312">
    <property type="entry name" value="Ribosomal_S15"/>
    <property type="match status" value="1"/>
</dbReference>
<gene>
    <name evidence="6" type="primary">rpsO_2</name>
    <name evidence="3" type="synonym">rpsO</name>
    <name evidence="6" type="ORF">NCTC10113_01074</name>
</gene>
<dbReference type="AlphaFoldDB" id="A0A448ZYE5"/>
<dbReference type="GO" id="GO:0003735">
    <property type="term" value="F:structural constituent of ribosome"/>
    <property type="evidence" value="ECO:0007669"/>
    <property type="project" value="InterPro"/>
</dbReference>
<comment type="function">
    <text evidence="3">Forms an intersubunit bridge (bridge B4) with the 23S rRNA of the 50S subunit in the ribosome.</text>
</comment>
<dbReference type="GO" id="GO:0019843">
    <property type="term" value="F:rRNA binding"/>
    <property type="evidence" value="ECO:0007669"/>
    <property type="project" value="UniProtKB-UniRule"/>
</dbReference>
<protein>
    <recommendedName>
        <fullName evidence="3">Small ribosomal subunit protein uS15</fullName>
    </recommendedName>
</protein>
<dbReference type="PROSITE" id="PS00362">
    <property type="entry name" value="RIBOSOMAL_S15"/>
    <property type="match status" value="1"/>
</dbReference>
<dbReference type="CDD" id="cd00353">
    <property type="entry name" value="Ribosomal_S15p_S13e"/>
    <property type="match status" value="1"/>
</dbReference>
<evidence type="ECO:0000256" key="4">
    <source>
        <dbReference type="RuleBase" id="RU003919"/>
    </source>
</evidence>
<dbReference type="PANTHER" id="PTHR23321">
    <property type="entry name" value="RIBOSOMAL PROTEIN S15, BACTERIAL AND ORGANELLAR"/>
    <property type="match status" value="1"/>
</dbReference>
<dbReference type="Gene3D" id="1.10.287.10">
    <property type="entry name" value="S15/NS1, RNA-binding"/>
    <property type="match status" value="1"/>
</dbReference>
<comment type="similarity">
    <text evidence="3 4">Belongs to the universal ribosomal protein uS15 family.</text>
</comment>
<sequence>MVSKQRKAELVKKFGRNAKDTGYAPVQIAILTEEIEDLKVHFANNKKDLHSMRGFIAKVNHRKDLLSYLKDTDYVLYEKTIKELNIRK</sequence>
<keyword evidence="1 3" id="KW-0689">Ribosomal protein</keyword>
<accession>A0A448ZYE5</accession>
<dbReference type="InterPro" id="IPR005290">
    <property type="entry name" value="Ribosomal_uS15_bac-type"/>
</dbReference>
<dbReference type="NCBIfam" id="TIGR00952">
    <property type="entry name" value="S15_bact"/>
    <property type="match status" value="1"/>
</dbReference>
<dbReference type="RefSeq" id="WP_024544055.1">
    <property type="nucleotide sequence ID" value="NZ_BPLV01000001.1"/>
</dbReference>